<dbReference type="Proteomes" id="UP000237246">
    <property type="component" value="Unassembled WGS sequence"/>
</dbReference>
<dbReference type="SUPFAM" id="SSF53448">
    <property type="entry name" value="Nucleotide-diphospho-sugar transferases"/>
    <property type="match status" value="1"/>
</dbReference>
<evidence type="ECO:0000313" key="15">
    <source>
        <dbReference type="Proteomes" id="UP000237246"/>
    </source>
</evidence>
<evidence type="ECO:0000313" key="14">
    <source>
        <dbReference type="EMBL" id="POI20296.1"/>
    </source>
</evidence>
<accession>A0A2P4S863</accession>
<dbReference type="GO" id="GO:0006487">
    <property type="term" value="P:protein N-linked glycosylation"/>
    <property type="evidence" value="ECO:0007669"/>
    <property type="project" value="TreeGrafter"/>
</dbReference>
<evidence type="ECO:0000256" key="1">
    <source>
        <dbReference type="ARBA" id="ARBA00004323"/>
    </source>
</evidence>
<dbReference type="PRINTS" id="PR02050">
    <property type="entry name" value="B14GALTRFASE"/>
</dbReference>
<feature type="domain" description="Galactosyltransferase C-terminal" evidence="12">
    <location>
        <begin position="41"/>
        <end position="80"/>
    </location>
</feature>
<gene>
    <name evidence="14" type="ORF">CIB84_015957</name>
</gene>
<dbReference type="GO" id="GO:0003831">
    <property type="term" value="F:beta-N-acetylglucosaminylglycopeptide beta-1,4-galactosyltransferase activity"/>
    <property type="evidence" value="ECO:0007669"/>
    <property type="project" value="TreeGrafter"/>
</dbReference>
<comment type="subcellular location">
    <subcellularLocation>
        <location evidence="1">Golgi apparatus membrane</location>
        <topology evidence="1">Single-pass type II membrane protein</topology>
    </subcellularLocation>
</comment>
<organism evidence="14 15">
    <name type="scientific">Bambusicola thoracicus</name>
    <name type="common">Chinese bamboo-partridge</name>
    <name type="synonym">Perdix thoracica</name>
    <dbReference type="NCBI Taxonomy" id="9083"/>
    <lineage>
        <taxon>Eukaryota</taxon>
        <taxon>Metazoa</taxon>
        <taxon>Chordata</taxon>
        <taxon>Craniata</taxon>
        <taxon>Vertebrata</taxon>
        <taxon>Euteleostomi</taxon>
        <taxon>Archelosauria</taxon>
        <taxon>Archosauria</taxon>
        <taxon>Dinosauria</taxon>
        <taxon>Saurischia</taxon>
        <taxon>Theropoda</taxon>
        <taxon>Coelurosauria</taxon>
        <taxon>Aves</taxon>
        <taxon>Neognathae</taxon>
        <taxon>Galloanserae</taxon>
        <taxon>Galliformes</taxon>
        <taxon>Phasianidae</taxon>
        <taxon>Perdicinae</taxon>
        <taxon>Bambusicola</taxon>
    </lineage>
</organism>
<dbReference type="InterPro" id="IPR027995">
    <property type="entry name" value="Galactosyl_T_N"/>
</dbReference>
<dbReference type="Gene3D" id="3.90.550.10">
    <property type="entry name" value="Spore Coat Polysaccharide Biosynthesis Protein SpsA, Chain A"/>
    <property type="match status" value="1"/>
</dbReference>
<evidence type="ECO:0000256" key="4">
    <source>
        <dbReference type="ARBA" id="ARBA00022676"/>
    </source>
</evidence>
<dbReference type="AlphaFoldDB" id="A0A2P4S863"/>
<dbReference type="Pfam" id="PF13733">
    <property type="entry name" value="Glyco_transf_7N"/>
    <property type="match status" value="1"/>
</dbReference>
<evidence type="ECO:0000259" key="12">
    <source>
        <dbReference type="Pfam" id="PF02709"/>
    </source>
</evidence>
<dbReference type="InterPro" id="IPR027791">
    <property type="entry name" value="Galactosyl_T_C"/>
</dbReference>
<name>A0A2P4S863_BAMTH</name>
<comment type="pathway">
    <text evidence="2">Protein modification; protein glycosylation.</text>
</comment>
<keyword evidence="10" id="KW-0325">Glycoprotein</keyword>
<evidence type="ECO:0000256" key="11">
    <source>
        <dbReference type="ARBA" id="ARBA00023211"/>
    </source>
</evidence>
<dbReference type="GO" id="GO:0008092">
    <property type="term" value="F:cytoskeletal protein binding"/>
    <property type="evidence" value="ECO:0007669"/>
    <property type="project" value="TreeGrafter"/>
</dbReference>
<dbReference type="EMBL" id="PPHD01085479">
    <property type="protein sequence ID" value="POI20296.1"/>
    <property type="molecule type" value="Genomic_DNA"/>
</dbReference>
<keyword evidence="5" id="KW-0808">Transferase</keyword>
<evidence type="ECO:0000256" key="7">
    <source>
        <dbReference type="ARBA" id="ARBA00022968"/>
    </source>
</evidence>
<dbReference type="GO" id="GO:0000139">
    <property type="term" value="C:Golgi membrane"/>
    <property type="evidence" value="ECO:0007669"/>
    <property type="project" value="UniProtKB-SubCell"/>
</dbReference>
<evidence type="ECO:0008006" key="16">
    <source>
        <dbReference type="Google" id="ProtNLM"/>
    </source>
</evidence>
<keyword evidence="9" id="KW-0472">Membrane</keyword>
<dbReference type="Pfam" id="PF02709">
    <property type="entry name" value="Glyco_transf_7C"/>
    <property type="match status" value="1"/>
</dbReference>
<proteinExistence type="inferred from homology"/>
<sequence>MLNVGFVEALKKYSCDCFVFSDVDLIPMDDRNTYKCYSQPRHASISKDKFRFRLPYNQYFGGLSAVSKEQFAESSGFPNTC</sequence>
<dbReference type="UniPathway" id="UPA00378"/>
<evidence type="ECO:0000256" key="5">
    <source>
        <dbReference type="ARBA" id="ARBA00022679"/>
    </source>
</evidence>
<keyword evidence="8" id="KW-1133">Transmembrane helix</keyword>
<comment type="similarity">
    <text evidence="3">Belongs to the glycosyltransferase 7 family.</text>
</comment>
<dbReference type="InterPro" id="IPR029044">
    <property type="entry name" value="Nucleotide-diphossugar_trans"/>
</dbReference>
<evidence type="ECO:0000256" key="6">
    <source>
        <dbReference type="ARBA" id="ARBA00022692"/>
    </source>
</evidence>
<dbReference type="InterPro" id="IPR003859">
    <property type="entry name" value="Galactosyl_T"/>
</dbReference>
<keyword evidence="4" id="KW-0328">Glycosyltransferase</keyword>
<dbReference type="GO" id="GO:0005975">
    <property type="term" value="P:carbohydrate metabolic process"/>
    <property type="evidence" value="ECO:0007669"/>
    <property type="project" value="InterPro"/>
</dbReference>
<keyword evidence="15" id="KW-1185">Reference proteome</keyword>
<protein>
    <recommendedName>
        <fullName evidence="16">Galactosyltransferase N-terminal domain-containing protein</fullName>
    </recommendedName>
</protein>
<evidence type="ECO:0000256" key="10">
    <source>
        <dbReference type="ARBA" id="ARBA00023180"/>
    </source>
</evidence>
<reference evidence="14 15" key="1">
    <citation type="submission" date="2018-01" db="EMBL/GenBank/DDBJ databases">
        <title>Comparison of the Chinese Bamboo Partridge and Red Junglefowl genome sequences highlights the importance of demography in genome evolution.</title>
        <authorList>
            <person name="Tiley G.P."/>
            <person name="Kimball R.T."/>
            <person name="Braun E.L."/>
            <person name="Burleigh J.G."/>
        </authorList>
    </citation>
    <scope>NUCLEOTIDE SEQUENCE [LARGE SCALE GENOMIC DNA]</scope>
    <source>
        <strain evidence="14">RTK389</strain>
        <tissue evidence="14">Blood</tissue>
    </source>
</reference>
<evidence type="ECO:0000256" key="2">
    <source>
        <dbReference type="ARBA" id="ARBA00004922"/>
    </source>
</evidence>
<evidence type="ECO:0000256" key="9">
    <source>
        <dbReference type="ARBA" id="ARBA00023136"/>
    </source>
</evidence>
<dbReference type="PANTHER" id="PTHR19300:SF5">
    <property type="entry name" value="BETA-1,4-GALACTOSYLTRANSFERASE 1"/>
    <property type="match status" value="1"/>
</dbReference>
<keyword evidence="11" id="KW-0464">Manganese</keyword>
<evidence type="ECO:0000256" key="3">
    <source>
        <dbReference type="ARBA" id="ARBA00005735"/>
    </source>
</evidence>
<keyword evidence="6" id="KW-0812">Transmembrane</keyword>
<evidence type="ECO:0000259" key="13">
    <source>
        <dbReference type="Pfam" id="PF13733"/>
    </source>
</evidence>
<dbReference type="OrthoDB" id="10016069at2759"/>
<keyword evidence="7" id="KW-0735">Signal-anchor</keyword>
<comment type="caution">
    <text evidence="14">The sequence shown here is derived from an EMBL/GenBank/DDBJ whole genome shotgun (WGS) entry which is preliminary data.</text>
</comment>
<feature type="domain" description="Galactosyltransferase N-terminal" evidence="13">
    <location>
        <begin position="1"/>
        <end position="36"/>
    </location>
</feature>
<dbReference type="PANTHER" id="PTHR19300">
    <property type="entry name" value="BETA-1,4-GALACTOSYLTRANSFERASE"/>
    <property type="match status" value="1"/>
</dbReference>
<evidence type="ECO:0000256" key="8">
    <source>
        <dbReference type="ARBA" id="ARBA00022989"/>
    </source>
</evidence>